<feature type="domain" description="DHFR" evidence="8">
    <location>
        <begin position="16"/>
        <end position="214"/>
    </location>
</feature>
<dbReference type="Proteomes" id="UP000193411">
    <property type="component" value="Unassembled WGS sequence"/>
</dbReference>
<dbReference type="Pfam" id="PF00186">
    <property type="entry name" value="DHFR_1"/>
    <property type="match status" value="1"/>
</dbReference>
<sequence>MTLPAQFSHACAPTVPLSLVVAVTASRAIGKNGGLPWARLPTDMKFFRDVTTLGMNADPAHGKQNAVIMGRKTWESIPPKFRPLPGRVNVVLTRNVDRIRESLPDGVFAVSTLESAIDLLGARDGCCSAINHIFVVGGGQVYADALAHPSCSRVFLTQVNEEIDGCDTWFPDVEALGFTRSDRAELEAAAAPVKVPLGTVTESDLSYEFVLYSRSY</sequence>
<name>A0A1Y2HQ83_9FUNG</name>
<organism evidence="9 10">
    <name type="scientific">Catenaria anguillulae PL171</name>
    <dbReference type="NCBI Taxonomy" id="765915"/>
    <lineage>
        <taxon>Eukaryota</taxon>
        <taxon>Fungi</taxon>
        <taxon>Fungi incertae sedis</taxon>
        <taxon>Blastocladiomycota</taxon>
        <taxon>Blastocladiomycetes</taxon>
        <taxon>Blastocladiales</taxon>
        <taxon>Catenariaceae</taxon>
        <taxon>Catenaria</taxon>
    </lineage>
</organism>
<dbReference type="SUPFAM" id="SSF53597">
    <property type="entry name" value="Dihydrofolate reductase-like"/>
    <property type="match status" value="1"/>
</dbReference>
<dbReference type="EMBL" id="MCFL01000015">
    <property type="protein sequence ID" value="ORZ36767.1"/>
    <property type="molecule type" value="Genomic_DNA"/>
</dbReference>
<dbReference type="AlphaFoldDB" id="A0A1Y2HQ83"/>
<evidence type="ECO:0000313" key="9">
    <source>
        <dbReference type="EMBL" id="ORZ36767.1"/>
    </source>
</evidence>
<dbReference type="GO" id="GO:0046655">
    <property type="term" value="P:folic acid metabolic process"/>
    <property type="evidence" value="ECO:0007669"/>
    <property type="project" value="TreeGrafter"/>
</dbReference>
<proteinExistence type="inferred from homology"/>
<comment type="similarity">
    <text evidence="7">Belongs to the dihydrofolate reductase family.</text>
</comment>
<protein>
    <recommendedName>
        <fullName evidence="3">Dihydrofolate reductase</fullName>
        <ecNumber evidence="2">1.5.1.3</ecNumber>
    </recommendedName>
</protein>
<dbReference type="GO" id="GO:0046452">
    <property type="term" value="P:dihydrofolate metabolic process"/>
    <property type="evidence" value="ECO:0007669"/>
    <property type="project" value="TreeGrafter"/>
</dbReference>
<keyword evidence="10" id="KW-1185">Reference proteome</keyword>
<gene>
    <name evidence="9" type="ORF">BCR44DRAFT_1460147</name>
</gene>
<dbReference type="PANTHER" id="PTHR48069:SF3">
    <property type="entry name" value="DIHYDROFOLATE REDUCTASE"/>
    <property type="match status" value="1"/>
</dbReference>
<dbReference type="InterPro" id="IPR017925">
    <property type="entry name" value="DHFR_CS"/>
</dbReference>
<evidence type="ECO:0000256" key="4">
    <source>
        <dbReference type="ARBA" id="ARBA00022563"/>
    </source>
</evidence>
<evidence type="ECO:0000256" key="7">
    <source>
        <dbReference type="RuleBase" id="RU004474"/>
    </source>
</evidence>
<dbReference type="PRINTS" id="PR00070">
    <property type="entry name" value="DHFR"/>
</dbReference>
<dbReference type="Gene3D" id="3.40.430.10">
    <property type="entry name" value="Dihydrofolate Reductase, subunit A"/>
    <property type="match status" value="1"/>
</dbReference>
<dbReference type="PROSITE" id="PS51330">
    <property type="entry name" value="DHFR_2"/>
    <property type="match status" value="1"/>
</dbReference>
<dbReference type="EC" id="1.5.1.3" evidence="2"/>
<dbReference type="InterPro" id="IPR024072">
    <property type="entry name" value="DHFR-like_dom_sf"/>
</dbReference>
<evidence type="ECO:0000259" key="8">
    <source>
        <dbReference type="PROSITE" id="PS51330"/>
    </source>
</evidence>
<evidence type="ECO:0000256" key="6">
    <source>
        <dbReference type="ARBA" id="ARBA00023002"/>
    </source>
</evidence>
<dbReference type="UniPathway" id="UPA00077">
    <property type="reaction ID" value="UER00158"/>
</dbReference>
<comment type="pathway">
    <text evidence="1">Cofactor biosynthesis; tetrahydrofolate biosynthesis; 5,6,7,8-tetrahydrofolate from 7,8-dihydrofolate: step 1/1.</text>
</comment>
<keyword evidence="4" id="KW-0554">One-carbon metabolism</keyword>
<evidence type="ECO:0000256" key="3">
    <source>
        <dbReference type="ARBA" id="ARBA00018886"/>
    </source>
</evidence>
<evidence type="ECO:0000256" key="1">
    <source>
        <dbReference type="ARBA" id="ARBA00004903"/>
    </source>
</evidence>
<dbReference type="InterPro" id="IPR001796">
    <property type="entry name" value="DHFR_dom"/>
</dbReference>
<dbReference type="GO" id="GO:0006730">
    <property type="term" value="P:one-carbon metabolic process"/>
    <property type="evidence" value="ECO:0007669"/>
    <property type="project" value="UniProtKB-KW"/>
</dbReference>
<keyword evidence="6" id="KW-0560">Oxidoreductase</keyword>
<dbReference type="InterPro" id="IPR012259">
    <property type="entry name" value="DHFR"/>
</dbReference>
<reference evidence="9 10" key="1">
    <citation type="submission" date="2016-07" db="EMBL/GenBank/DDBJ databases">
        <title>Pervasive Adenine N6-methylation of Active Genes in Fungi.</title>
        <authorList>
            <consortium name="DOE Joint Genome Institute"/>
            <person name="Mondo S.J."/>
            <person name="Dannebaum R.O."/>
            <person name="Kuo R.C."/>
            <person name="Labutti K."/>
            <person name="Haridas S."/>
            <person name="Kuo A."/>
            <person name="Salamov A."/>
            <person name="Ahrendt S.R."/>
            <person name="Lipzen A."/>
            <person name="Sullivan W."/>
            <person name="Andreopoulos W.B."/>
            <person name="Clum A."/>
            <person name="Lindquist E."/>
            <person name="Daum C."/>
            <person name="Ramamoorthy G.K."/>
            <person name="Gryganskyi A."/>
            <person name="Culley D."/>
            <person name="Magnuson J.K."/>
            <person name="James T.Y."/>
            <person name="O'Malley M.A."/>
            <person name="Stajich J.E."/>
            <person name="Spatafora J.W."/>
            <person name="Visel A."/>
            <person name="Grigoriev I.V."/>
        </authorList>
    </citation>
    <scope>NUCLEOTIDE SEQUENCE [LARGE SCALE GENOMIC DNA]</scope>
    <source>
        <strain evidence="9 10">PL171</strain>
    </source>
</reference>
<evidence type="ECO:0000313" key="10">
    <source>
        <dbReference type="Proteomes" id="UP000193411"/>
    </source>
</evidence>
<keyword evidence="5" id="KW-0521">NADP</keyword>
<dbReference type="STRING" id="765915.A0A1Y2HQ83"/>
<dbReference type="GO" id="GO:0050661">
    <property type="term" value="F:NADP binding"/>
    <property type="evidence" value="ECO:0007669"/>
    <property type="project" value="InterPro"/>
</dbReference>
<dbReference type="GO" id="GO:0046654">
    <property type="term" value="P:tetrahydrofolate biosynthetic process"/>
    <property type="evidence" value="ECO:0007669"/>
    <property type="project" value="UniProtKB-UniPathway"/>
</dbReference>
<dbReference type="CDD" id="cd00209">
    <property type="entry name" value="DHFR"/>
    <property type="match status" value="1"/>
</dbReference>
<dbReference type="GO" id="GO:0004146">
    <property type="term" value="F:dihydrofolate reductase activity"/>
    <property type="evidence" value="ECO:0007669"/>
    <property type="project" value="UniProtKB-EC"/>
</dbReference>
<dbReference type="PROSITE" id="PS00075">
    <property type="entry name" value="DHFR_1"/>
    <property type="match status" value="1"/>
</dbReference>
<comment type="caution">
    <text evidence="9">The sequence shown here is derived from an EMBL/GenBank/DDBJ whole genome shotgun (WGS) entry which is preliminary data.</text>
</comment>
<dbReference type="OrthoDB" id="414698at2759"/>
<accession>A0A1Y2HQ83</accession>
<evidence type="ECO:0000256" key="2">
    <source>
        <dbReference type="ARBA" id="ARBA00012856"/>
    </source>
</evidence>
<evidence type="ECO:0000256" key="5">
    <source>
        <dbReference type="ARBA" id="ARBA00022857"/>
    </source>
</evidence>
<dbReference type="PANTHER" id="PTHR48069">
    <property type="entry name" value="DIHYDROFOLATE REDUCTASE"/>
    <property type="match status" value="1"/>
</dbReference>
<dbReference type="GO" id="GO:0005739">
    <property type="term" value="C:mitochondrion"/>
    <property type="evidence" value="ECO:0007669"/>
    <property type="project" value="TreeGrafter"/>
</dbReference>